<evidence type="ECO:0000256" key="5">
    <source>
        <dbReference type="ARBA" id="ARBA00022664"/>
    </source>
</evidence>
<dbReference type="CDD" id="cd01718">
    <property type="entry name" value="Sm_E"/>
    <property type="match status" value="1"/>
</dbReference>
<keyword evidence="8" id="KW-0508">mRNA splicing</keyword>
<comment type="similarity">
    <text evidence="3">Belongs to the snRNP Sm proteins family.</text>
</comment>
<dbReference type="SUPFAM" id="SSF50182">
    <property type="entry name" value="Sm-like ribonucleoproteins"/>
    <property type="match status" value="1"/>
</dbReference>
<evidence type="ECO:0000313" key="13">
    <source>
        <dbReference type="EMBL" id="RGP73351.1"/>
    </source>
</evidence>
<dbReference type="FunFam" id="2.30.30.100:FF:000031">
    <property type="entry name" value="Small nuclear ribonucleoprotein E"/>
    <property type="match status" value="1"/>
</dbReference>
<dbReference type="Gene3D" id="2.30.30.100">
    <property type="match status" value="1"/>
</dbReference>
<evidence type="ECO:0000256" key="1">
    <source>
        <dbReference type="ARBA" id="ARBA00004123"/>
    </source>
</evidence>
<protein>
    <recommendedName>
        <fullName evidence="11">Sm protein E</fullName>
    </recommendedName>
</protein>
<evidence type="ECO:0000256" key="6">
    <source>
        <dbReference type="ARBA" id="ARBA00022728"/>
    </source>
</evidence>
<gene>
    <name evidence="13" type="ORF">FLONG3_6387</name>
</gene>
<dbReference type="GO" id="GO:0005737">
    <property type="term" value="C:cytoplasm"/>
    <property type="evidence" value="ECO:0007669"/>
    <property type="project" value="UniProtKB-SubCell"/>
</dbReference>
<keyword evidence="6" id="KW-0747">Spliceosome</keyword>
<dbReference type="Pfam" id="PF01423">
    <property type="entry name" value="LSM"/>
    <property type="match status" value="1"/>
</dbReference>
<dbReference type="PANTHER" id="PTHR11193">
    <property type="entry name" value="SMALL NUCLEAR RIBONUCLEOPROTEIN E"/>
    <property type="match status" value="1"/>
</dbReference>
<organism evidence="13 14">
    <name type="scientific">Fusarium longipes</name>
    <dbReference type="NCBI Taxonomy" id="694270"/>
    <lineage>
        <taxon>Eukaryota</taxon>
        <taxon>Fungi</taxon>
        <taxon>Dikarya</taxon>
        <taxon>Ascomycota</taxon>
        <taxon>Pezizomycotina</taxon>
        <taxon>Sordariomycetes</taxon>
        <taxon>Hypocreomycetidae</taxon>
        <taxon>Hypocreales</taxon>
        <taxon>Nectriaceae</taxon>
        <taxon>Fusarium</taxon>
    </lineage>
</organism>
<evidence type="ECO:0000256" key="2">
    <source>
        <dbReference type="ARBA" id="ARBA00004496"/>
    </source>
</evidence>
<keyword evidence="4" id="KW-0963">Cytoplasm</keyword>
<evidence type="ECO:0000256" key="7">
    <source>
        <dbReference type="ARBA" id="ARBA00022884"/>
    </source>
</evidence>
<dbReference type="AlphaFoldDB" id="A0A395SLQ6"/>
<evidence type="ECO:0000256" key="8">
    <source>
        <dbReference type="ARBA" id="ARBA00023187"/>
    </source>
</evidence>
<dbReference type="GO" id="GO:0000398">
    <property type="term" value="P:mRNA splicing, via spliceosome"/>
    <property type="evidence" value="ECO:0007669"/>
    <property type="project" value="InterPro"/>
</dbReference>
<evidence type="ECO:0000256" key="10">
    <source>
        <dbReference type="ARBA" id="ARBA00023274"/>
    </source>
</evidence>
<evidence type="ECO:0000259" key="12">
    <source>
        <dbReference type="PROSITE" id="PS52002"/>
    </source>
</evidence>
<keyword evidence="14" id="KW-1185">Reference proteome</keyword>
<keyword evidence="7" id="KW-0694">RNA-binding</keyword>
<accession>A0A395SLQ6</accession>
<dbReference type="PROSITE" id="PS52002">
    <property type="entry name" value="SM"/>
    <property type="match status" value="1"/>
</dbReference>
<evidence type="ECO:0000256" key="11">
    <source>
        <dbReference type="ARBA" id="ARBA00030143"/>
    </source>
</evidence>
<dbReference type="InterPro" id="IPR047575">
    <property type="entry name" value="Sm"/>
</dbReference>
<comment type="subcellular location">
    <subcellularLocation>
        <location evidence="2">Cytoplasm</location>
    </subcellularLocation>
    <subcellularLocation>
        <location evidence="1">Nucleus</location>
    </subcellularLocation>
</comment>
<dbReference type="SMART" id="SM00651">
    <property type="entry name" value="Sm"/>
    <property type="match status" value="1"/>
</dbReference>
<dbReference type="OrthoDB" id="25620at2759"/>
<dbReference type="InterPro" id="IPR010920">
    <property type="entry name" value="LSM_dom_sf"/>
</dbReference>
<dbReference type="Proteomes" id="UP000266234">
    <property type="component" value="Unassembled WGS sequence"/>
</dbReference>
<dbReference type="STRING" id="694270.A0A395SLQ6"/>
<feature type="domain" description="Sm" evidence="12">
    <location>
        <begin position="227"/>
        <end position="306"/>
    </location>
</feature>
<dbReference type="GO" id="GO:0003723">
    <property type="term" value="F:RNA binding"/>
    <property type="evidence" value="ECO:0007669"/>
    <property type="project" value="UniProtKB-KW"/>
</dbReference>
<proteinExistence type="inferred from homology"/>
<evidence type="ECO:0000256" key="9">
    <source>
        <dbReference type="ARBA" id="ARBA00023242"/>
    </source>
</evidence>
<evidence type="ECO:0000313" key="14">
    <source>
        <dbReference type="Proteomes" id="UP000266234"/>
    </source>
</evidence>
<dbReference type="InterPro" id="IPR027078">
    <property type="entry name" value="snRNP-E"/>
</dbReference>
<comment type="caution">
    <text evidence="13">The sequence shown here is derived from an EMBL/GenBank/DDBJ whole genome shotgun (WGS) entry which is preliminary data.</text>
</comment>
<keyword evidence="9" id="KW-0539">Nucleus</keyword>
<dbReference type="InterPro" id="IPR001163">
    <property type="entry name" value="Sm_dom_euk/arc"/>
</dbReference>
<dbReference type="EMBL" id="PXOG01000143">
    <property type="protein sequence ID" value="RGP73351.1"/>
    <property type="molecule type" value="Genomic_DNA"/>
</dbReference>
<reference evidence="13 14" key="1">
    <citation type="journal article" date="2018" name="PLoS Pathog.">
        <title>Evolution of structural diversity of trichothecenes, a family of toxins produced by plant pathogenic and entomopathogenic fungi.</title>
        <authorList>
            <person name="Proctor R.H."/>
            <person name="McCormick S.P."/>
            <person name="Kim H.S."/>
            <person name="Cardoza R.E."/>
            <person name="Stanley A.M."/>
            <person name="Lindo L."/>
            <person name="Kelly A."/>
            <person name="Brown D.W."/>
            <person name="Lee T."/>
            <person name="Vaughan M.M."/>
            <person name="Alexander N.J."/>
            <person name="Busman M."/>
            <person name="Gutierrez S."/>
        </authorList>
    </citation>
    <scope>NUCLEOTIDE SEQUENCE [LARGE SCALE GENOMIC DNA]</scope>
    <source>
        <strain evidence="13 14">NRRL 20695</strain>
    </source>
</reference>
<evidence type="ECO:0000256" key="4">
    <source>
        <dbReference type="ARBA" id="ARBA00022490"/>
    </source>
</evidence>
<name>A0A395SLQ6_9HYPO</name>
<evidence type="ECO:0000256" key="3">
    <source>
        <dbReference type="ARBA" id="ARBA00006850"/>
    </source>
</evidence>
<keyword evidence="10" id="KW-0687">Ribonucleoprotein</keyword>
<sequence>MIIHSWPIFSELTALKIAILRFHPFYDTNLIDTYSERLFPMNACEFPLGLFGDLARNHKRLDQGDLIGFPNEIDDDPWCSLKSKIHVVPIDNDGDVLVPTSVRRLALLFVDSRTETPPRLLCESMLSGPHYNPSHLEMAQDRMELCPAARTKPNSLLPVHIQDTSIDFDSNYIHIGLSCSIRRSKSRWFTFCGSSHIFTESRPFALIHNKMTGRGGGGGRRVLVPPINFIFKLLQSHATVSVWLYEQLSIRIEGKIRGFDEFMNLVIDDAVEVKQITKTNDKESRRPLGQILLKGDNVSLIQSVSS</sequence>
<keyword evidence="5" id="KW-0507">mRNA processing</keyword>
<dbReference type="GO" id="GO:0005681">
    <property type="term" value="C:spliceosomal complex"/>
    <property type="evidence" value="ECO:0007669"/>
    <property type="project" value="UniProtKB-KW"/>
</dbReference>